<feature type="transmembrane region" description="Helical" evidence="7">
    <location>
        <begin position="111"/>
        <end position="131"/>
    </location>
</feature>
<dbReference type="PANTHER" id="PTHR31376:SF16">
    <property type="entry name" value="PURINE PERMEASE-RELATED"/>
    <property type="match status" value="1"/>
</dbReference>
<comment type="subcellular location">
    <subcellularLocation>
        <location evidence="1 7">Membrane</location>
        <topology evidence="1 7">Multi-pass membrane protein</topology>
    </subcellularLocation>
</comment>
<feature type="transmembrane region" description="Helical" evidence="7">
    <location>
        <begin position="274"/>
        <end position="299"/>
    </location>
</feature>
<proteinExistence type="inferred from homology"/>
<dbReference type="SUPFAM" id="SSF103481">
    <property type="entry name" value="Multidrug resistance efflux transporter EmrE"/>
    <property type="match status" value="1"/>
</dbReference>
<keyword evidence="5 7" id="KW-1133">Transmembrane helix</keyword>
<dbReference type="EnsemblPlants" id="Kaladp0008s0518.1.v1.1">
    <property type="protein sequence ID" value="Kaladp0008s0518.1.v1.1"/>
    <property type="gene ID" value="Kaladp0008s0518.v1.1"/>
</dbReference>
<feature type="transmembrane region" description="Helical" evidence="7">
    <location>
        <begin position="240"/>
        <end position="262"/>
    </location>
</feature>
<evidence type="ECO:0000256" key="7">
    <source>
        <dbReference type="RuleBase" id="RU368015"/>
    </source>
</evidence>
<keyword evidence="3 7" id="KW-0813">Transport</keyword>
<keyword evidence="9" id="KW-1185">Reference proteome</keyword>
<dbReference type="PANTHER" id="PTHR31376">
    <property type="entry name" value="OS09G0467300 PROTEIN-RELATED"/>
    <property type="match status" value="1"/>
</dbReference>
<feature type="transmembrane region" description="Helical" evidence="7">
    <location>
        <begin position="319"/>
        <end position="342"/>
    </location>
</feature>
<evidence type="ECO:0000313" key="8">
    <source>
        <dbReference type="EnsemblPlants" id="Kaladp0008s0518.1.v1.1"/>
    </source>
</evidence>
<evidence type="ECO:0000256" key="2">
    <source>
        <dbReference type="ARBA" id="ARBA00006213"/>
    </source>
</evidence>
<dbReference type="AlphaFoldDB" id="A0A7N0RD29"/>
<organism evidence="8 9">
    <name type="scientific">Kalanchoe fedtschenkoi</name>
    <name type="common">Lavender scallops</name>
    <name type="synonym">South American air plant</name>
    <dbReference type="NCBI Taxonomy" id="63787"/>
    <lineage>
        <taxon>Eukaryota</taxon>
        <taxon>Viridiplantae</taxon>
        <taxon>Streptophyta</taxon>
        <taxon>Embryophyta</taxon>
        <taxon>Tracheophyta</taxon>
        <taxon>Spermatophyta</taxon>
        <taxon>Magnoliopsida</taxon>
        <taxon>eudicotyledons</taxon>
        <taxon>Gunneridae</taxon>
        <taxon>Pentapetalae</taxon>
        <taxon>Saxifragales</taxon>
        <taxon>Crassulaceae</taxon>
        <taxon>Kalanchoe</taxon>
    </lineage>
</organism>
<feature type="transmembrane region" description="Helical" evidence="7">
    <location>
        <begin position="184"/>
        <end position="203"/>
    </location>
</feature>
<evidence type="ECO:0000256" key="3">
    <source>
        <dbReference type="ARBA" id="ARBA00022448"/>
    </source>
</evidence>
<feature type="transmembrane region" description="Helical" evidence="7">
    <location>
        <begin position="376"/>
        <end position="394"/>
    </location>
</feature>
<dbReference type="OMA" id="HGQRAEN"/>
<dbReference type="InterPro" id="IPR030182">
    <property type="entry name" value="PUP_plant"/>
</dbReference>
<dbReference type="InterPro" id="IPR037185">
    <property type="entry name" value="EmrE-like"/>
</dbReference>
<dbReference type="Proteomes" id="UP000594263">
    <property type="component" value="Unplaced"/>
</dbReference>
<dbReference type="GO" id="GO:0005345">
    <property type="term" value="F:purine nucleobase transmembrane transporter activity"/>
    <property type="evidence" value="ECO:0007669"/>
    <property type="project" value="UniProtKB-UniRule"/>
</dbReference>
<evidence type="ECO:0000313" key="9">
    <source>
        <dbReference type="Proteomes" id="UP000594263"/>
    </source>
</evidence>
<feature type="transmembrane region" description="Helical" evidence="7">
    <location>
        <begin position="349"/>
        <end position="370"/>
    </location>
</feature>
<dbReference type="Gramene" id="Kaladp0008s0518.1.v1.1">
    <property type="protein sequence ID" value="Kaladp0008s0518.1.v1.1"/>
    <property type="gene ID" value="Kaladp0008s0518.v1.1"/>
</dbReference>
<protein>
    <recommendedName>
        <fullName evidence="7">Probable purine permease</fullName>
    </recommendedName>
</protein>
<accession>A0A7N0RD29</accession>
<evidence type="ECO:0000256" key="1">
    <source>
        <dbReference type="ARBA" id="ARBA00004141"/>
    </source>
</evidence>
<feature type="transmembrane region" description="Helical" evidence="7">
    <location>
        <begin position="210"/>
        <end position="228"/>
    </location>
</feature>
<dbReference type="Pfam" id="PF16913">
    <property type="entry name" value="PUNUT"/>
    <property type="match status" value="1"/>
</dbReference>
<keyword evidence="6 7" id="KW-0472">Membrane</keyword>
<dbReference type="GO" id="GO:0016020">
    <property type="term" value="C:membrane"/>
    <property type="evidence" value="ECO:0007669"/>
    <property type="project" value="UniProtKB-SubCell"/>
</dbReference>
<keyword evidence="4 7" id="KW-0812">Transmembrane</keyword>
<reference evidence="8" key="1">
    <citation type="submission" date="2021-01" db="UniProtKB">
        <authorList>
            <consortium name="EnsemblPlants"/>
        </authorList>
    </citation>
    <scope>IDENTIFICATION</scope>
</reference>
<evidence type="ECO:0000256" key="5">
    <source>
        <dbReference type="ARBA" id="ARBA00022989"/>
    </source>
</evidence>
<feature type="transmembrane region" description="Helical" evidence="7">
    <location>
        <begin position="151"/>
        <end position="172"/>
    </location>
</feature>
<evidence type="ECO:0000256" key="6">
    <source>
        <dbReference type="ARBA" id="ARBA00023136"/>
    </source>
</evidence>
<dbReference type="GO" id="GO:0015211">
    <property type="term" value="F:purine nucleoside transmembrane transporter activity"/>
    <property type="evidence" value="ECO:0007669"/>
    <property type="project" value="UniProtKB-UniRule"/>
</dbReference>
<sequence>MHQTQQRQKQEKALTCAVGCHMVYPASQISMESARAGEIQLQLTDESRGVNGESSSRASVSGRRGKLRLPKLVHYKWWLRIAAYTVFILVGQSAAVLLGRLYFDKGGGSKWMATFIQSAGFPAIVPLLCFFRCRRAAELDRRGNDGRQPLAAVFAGLYIFFGVLLAGDNLMYSYGLVYLPVSTYSLLCATQLAFNAVFAYFMNRQKFTPFILNSLVLLTVSAALLAVQSEGESLPGVSRGQYVIGFSLTLGASAVYSLYLSLVELSFQKVIRSVTFVTVLEMLAYPSLVSTCVCTAGLFASGEWRELGKEMSAYETGQVSYLMTLIWTALSWQLFSVGLLGLVFEVSSLFSNVIGTLGLPVVPVLAVVFFKDKMDGVKVISLLLAVWGFTSYLYQHYLDDTKSVTTGTATATSGGNSQAAARPVERLIAHHS</sequence>
<evidence type="ECO:0000256" key="4">
    <source>
        <dbReference type="ARBA" id="ARBA00022692"/>
    </source>
</evidence>
<name>A0A7N0RD29_KALFE</name>
<feature type="transmembrane region" description="Helical" evidence="7">
    <location>
        <begin position="77"/>
        <end position="99"/>
    </location>
</feature>
<comment type="similarity">
    <text evidence="2 7">Belongs to the purine permeases (TC 2.A.7.14) family.</text>
</comment>